<protein>
    <submittedName>
        <fullName evidence="2">Uncharacterized protein</fullName>
    </submittedName>
</protein>
<feature type="region of interest" description="Disordered" evidence="1">
    <location>
        <begin position="44"/>
        <end position="63"/>
    </location>
</feature>
<sequence>MDRFTEDQQQWPQSGDRVIGPTSQQHESASLCLGQAAQHRYVQSVTRSGSADRSRATAAGPAVDMSTTVAPAGIAAAIPPGPSATAATAAGSASIRKTTSAPRTASAKDPTARTPVTARLNSSARLGVRFHTVRS</sequence>
<feature type="region of interest" description="Disordered" evidence="1">
    <location>
        <begin position="81"/>
        <end position="120"/>
    </location>
</feature>
<keyword evidence="3" id="KW-1185">Reference proteome</keyword>
<gene>
    <name evidence="2" type="ORF">Pma05_77210</name>
</gene>
<feature type="compositionally biased region" description="Low complexity" evidence="1">
    <location>
        <begin position="81"/>
        <end position="95"/>
    </location>
</feature>
<feature type="region of interest" description="Disordered" evidence="1">
    <location>
        <begin position="1"/>
        <end position="30"/>
    </location>
</feature>
<evidence type="ECO:0000313" key="3">
    <source>
        <dbReference type="Proteomes" id="UP000621500"/>
    </source>
</evidence>
<dbReference type="Proteomes" id="UP000621500">
    <property type="component" value="Unassembled WGS sequence"/>
</dbReference>
<evidence type="ECO:0000313" key="2">
    <source>
        <dbReference type="EMBL" id="GIH01149.1"/>
    </source>
</evidence>
<name>A0ABQ4F2M1_9ACTN</name>
<proteinExistence type="predicted"/>
<reference evidence="2 3" key="1">
    <citation type="submission" date="2021-01" db="EMBL/GenBank/DDBJ databases">
        <title>Whole genome shotgun sequence of Plantactinospora mayteni NBRC 109088.</title>
        <authorList>
            <person name="Komaki H."/>
            <person name="Tamura T."/>
        </authorList>
    </citation>
    <scope>NUCLEOTIDE SEQUENCE [LARGE SCALE GENOMIC DNA]</scope>
    <source>
        <strain evidence="2 3">NBRC 109088</strain>
    </source>
</reference>
<accession>A0ABQ4F2M1</accession>
<comment type="caution">
    <text evidence="2">The sequence shown here is derived from an EMBL/GenBank/DDBJ whole genome shotgun (WGS) entry which is preliminary data.</text>
</comment>
<evidence type="ECO:0000256" key="1">
    <source>
        <dbReference type="SAM" id="MobiDB-lite"/>
    </source>
</evidence>
<dbReference type="EMBL" id="BONX01000065">
    <property type="protein sequence ID" value="GIH01149.1"/>
    <property type="molecule type" value="Genomic_DNA"/>
</dbReference>
<organism evidence="2 3">
    <name type="scientific">Plantactinospora mayteni</name>
    <dbReference type="NCBI Taxonomy" id="566021"/>
    <lineage>
        <taxon>Bacteria</taxon>
        <taxon>Bacillati</taxon>
        <taxon>Actinomycetota</taxon>
        <taxon>Actinomycetes</taxon>
        <taxon>Micromonosporales</taxon>
        <taxon>Micromonosporaceae</taxon>
        <taxon>Plantactinospora</taxon>
    </lineage>
</organism>